<keyword evidence="1" id="KW-0560">Oxidoreductase</keyword>
<dbReference type="SUPFAM" id="SSF51735">
    <property type="entry name" value="NAD(P)-binding Rossmann-fold domains"/>
    <property type="match status" value="1"/>
</dbReference>
<evidence type="ECO:0000313" key="5">
    <source>
        <dbReference type="Proteomes" id="UP000031518"/>
    </source>
</evidence>
<protein>
    <submittedName>
        <fullName evidence="4">Predicted dehydrogenase</fullName>
    </submittedName>
</protein>
<name>A0A0B6X2E6_9BACT</name>
<evidence type="ECO:0000259" key="3">
    <source>
        <dbReference type="Pfam" id="PF22725"/>
    </source>
</evidence>
<dbReference type="STRING" id="454194.PYK22_02556"/>
<dbReference type="GO" id="GO:0016491">
    <property type="term" value="F:oxidoreductase activity"/>
    <property type="evidence" value="ECO:0007669"/>
    <property type="project" value="UniProtKB-KW"/>
</dbReference>
<evidence type="ECO:0000256" key="1">
    <source>
        <dbReference type="ARBA" id="ARBA00023002"/>
    </source>
</evidence>
<evidence type="ECO:0000259" key="2">
    <source>
        <dbReference type="Pfam" id="PF01408"/>
    </source>
</evidence>
<dbReference type="InterPro" id="IPR036291">
    <property type="entry name" value="NAD(P)-bd_dom_sf"/>
</dbReference>
<dbReference type="PANTHER" id="PTHR43818:SF11">
    <property type="entry name" value="BCDNA.GH03377"/>
    <property type="match status" value="1"/>
</dbReference>
<dbReference type="Proteomes" id="UP000031518">
    <property type="component" value="Unassembled WGS sequence"/>
</dbReference>
<dbReference type="PANTHER" id="PTHR43818">
    <property type="entry name" value="BCDNA.GH03377"/>
    <property type="match status" value="1"/>
</dbReference>
<gene>
    <name evidence="4" type="ORF">PYK22_02556</name>
</gene>
<dbReference type="OrthoDB" id="9815825at2"/>
<dbReference type="Gene3D" id="3.40.50.720">
    <property type="entry name" value="NAD(P)-binding Rossmann-like Domain"/>
    <property type="match status" value="1"/>
</dbReference>
<dbReference type="EMBL" id="CBXV010000008">
    <property type="protein sequence ID" value="CDM66525.1"/>
    <property type="molecule type" value="Genomic_DNA"/>
</dbReference>
<dbReference type="AlphaFoldDB" id="A0A0B6X2E6"/>
<evidence type="ECO:0000313" key="4">
    <source>
        <dbReference type="EMBL" id="CDM66525.1"/>
    </source>
</evidence>
<feature type="domain" description="Gfo/Idh/MocA-like oxidoreductase N-terminal" evidence="2">
    <location>
        <begin position="5"/>
        <end position="120"/>
    </location>
</feature>
<dbReference type="RefSeq" id="WP_041977830.1">
    <property type="nucleotide sequence ID" value="NZ_CBXV010000008.1"/>
</dbReference>
<dbReference type="InterPro" id="IPR050463">
    <property type="entry name" value="Gfo/Idh/MocA_oxidrdct_glycsds"/>
</dbReference>
<feature type="domain" description="GFO/IDH/MocA-like oxidoreductase" evidence="3">
    <location>
        <begin position="133"/>
        <end position="272"/>
    </location>
</feature>
<dbReference type="Gene3D" id="3.30.360.10">
    <property type="entry name" value="Dihydrodipicolinate Reductase, domain 2"/>
    <property type="match status" value="1"/>
</dbReference>
<dbReference type="Pfam" id="PF22725">
    <property type="entry name" value="GFO_IDH_MocA_C3"/>
    <property type="match status" value="1"/>
</dbReference>
<sequence length="364" mass="40060">MGDTVRIGIIGTGFARTTQIPAFLACEGARVVAIASGHRENAARVAQTFNIPHVADDWRELVARDDLDLVSIVTPPATHMEMALAALDAGKAVLCEKPMAMNADETRRMVERAERTGAFALIDHELRFLNGRRRMRELVQSGEIGRVTHIKIFFRNATRARPDRPWNWWSDAKQGGGVLGAIGSHAVDSVRWLLGTEVEEVCCSLATHIKERRDAQTGAMRPVTSDDEALLLLRLAKTDLVEDATGLISLSVVEAGRQDHFTEIFGTRGALRIEERGELWRAEPSGDRWEMVPVEPTDLAPGLLDNGWSRGFTAFAREIVKALREGRRSVEGAATFADGHRVQLVLDAARRAHESGCWTSVNGS</sequence>
<proteinExistence type="predicted"/>
<dbReference type="Pfam" id="PF01408">
    <property type="entry name" value="GFO_IDH_MocA"/>
    <property type="match status" value="1"/>
</dbReference>
<dbReference type="InterPro" id="IPR000683">
    <property type="entry name" value="Gfo/Idh/MocA-like_OxRdtase_N"/>
</dbReference>
<dbReference type="InterPro" id="IPR055170">
    <property type="entry name" value="GFO_IDH_MocA-like_dom"/>
</dbReference>
<organism evidence="4 5">
    <name type="scientific">Pyrinomonas methylaliphatogenes</name>
    <dbReference type="NCBI Taxonomy" id="454194"/>
    <lineage>
        <taxon>Bacteria</taxon>
        <taxon>Pseudomonadati</taxon>
        <taxon>Acidobacteriota</taxon>
        <taxon>Blastocatellia</taxon>
        <taxon>Blastocatellales</taxon>
        <taxon>Pyrinomonadaceae</taxon>
        <taxon>Pyrinomonas</taxon>
    </lineage>
</organism>
<reference evidence="4 5" key="1">
    <citation type="submission" date="2013-12" db="EMBL/GenBank/DDBJ databases">
        <authorList>
            <person name="Stott M."/>
        </authorList>
    </citation>
    <scope>NUCLEOTIDE SEQUENCE [LARGE SCALE GENOMIC DNA]</scope>
    <source>
        <strain evidence="4 5">K22</strain>
    </source>
</reference>
<accession>A0A0B6X2E6</accession>
<dbReference type="SUPFAM" id="SSF55347">
    <property type="entry name" value="Glyceraldehyde-3-phosphate dehydrogenase-like, C-terminal domain"/>
    <property type="match status" value="1"/>
</dbReference>
<dbReference type="GO" id="GO:0000166">
    <property type="term" value="F:nucleotide binding"/>
    <property type="evidence" value="ECO:0007669"/>
    <property type="project" value="InterPro"/>
</dbReference>
<keyword evidence="5" id="KW-1185">Reference proteome</keyword>
<reference evidence="4 5" key="2">
    <citation type="submission" date="2015-01" db="EMBL/GenBank/DDBJ databases">
        <title>Complete genome sequence of Pyrinomonas methylaliphatogenes type strain K22T.</title>
        <authorList>
            <person name="Lee K.C.Y."/>
            <person name="Power J.F."/>
            <person name="Dunfield P.F."/>
            <person name="Morgan X.C."/>
            <person name="Huttenhower C."/>
            <person name="Stott M.B."/>
        </authorList>
    </citation>
    <scope>NUCLEOTIDE SEQUENCE [LARGE SCALE GENOMIC DNA]</scope>
    <source>
        <strain evidence="4 5">K22</strain>
    </source>
</reference>